<dbReference type="InterPro" id="IPR011990">
    <property type="entry name" value="TPR-like_helical_dom_sf"/>
</dbReference>
<keyword evidence="3" id="KW-0507">mRNA processing</keyword>
<name>A0ABR1IWI3_9AGAR</name>
<feature type="compositionally biased region" description="Basic and acidic residues" evidence="4">
    <location>
        <begin position="608"/>
        <end position="624"/>
    </location>
</feature>
<dbReference type="Gene3D" id="1.25.40.1040">
    <property type="match status" value="1"/>
</dbReference>
<evidence type="ECO:0000256" key="4">
    <source>
        <dbReference type="SAM" id="MobiDB-lite"/>
    </source>
</evidence>
<feature type="region of interest" description="Disordered" evidence="4">
    <location>
        <begin position="608"/>
        <end position="657"/>
    </location>
</feature>
<dbReference type="Proteomes" id="UP001498398">
    <property type="component" value="Unassembled WGS sequence"/>
</dbReference>
<keyword evidence="3" id="KW-0963">Cytoplasm</keyword>
<evidence type="ECO:0000259" key="5">
    <source>
        <dbReference type="Pfam" id="PF05843"/>
    </source>
</evidence>
<feature type="domain" description="Suppressor of forked" evidence="5">
    <location>
        <begin position="39"/>
        <end position="596"/>
    </location>
</feature>
<proteinExistence type="predicted"/>
<organism evidence="6 7">
    <name type="scientific">Marasmiellus scandens</name>
    <dbReference type="NCBI Taxonomy" id="2682957"/>
    <lineage>
        <taxon>Eukaryota</taxon>
        <taxon>Fungi</taxon>
        <taxon>Dikarya</taxon>
        <taxon>Basidiomycota</taxon>
        <taxon>Agaricomycotina</taxon>
        <taxon>Agaricomycetes</taxon>
        <taxon>Agaricomycetidae</taxon>
        <taxon>Agaricales</taxon>
        <taxon>Marasmiineae</taxon>
        <taxon>Omphalotaceae</taxon>
        <taxon>Marasmiellus</taxon>
    </lineage>
</organism>
<comment type="caution">
    <text evidence="6">The sequence shown here is derived from an EMBL/GenBank/DDBJ whole genome shotgun (WGS) entry which is preliminary data.</text>
</comment>
<evidence type="ECO:0000256" key="2">
    <source>
        <dbReference type="ARBA" id="ARBA00023242"/>
    </source>
</evidence>
<evidence type="ECO:0000256" key="3">
    <source>
        <dbReference type="RuleBase" id="RU369035"/>
    </source>
</evidence>
<dbReference type="SUPFAM" id="SSF48452">
    <property type="entry name" value="TPR-like"/>
    <property type="match status" value="2"/>
</dbReference>
<evidence type="ECO:0000313" key="7">
    <source>
        <dbReference type="Proteomes" id="UP001498398"/>
    </source>
</evidence>
<dbReference type="PANTHER" id="PTHR19980:SF0">
    <property type="entry name" value="CLEAVAGE STIMULATION FACTOR SUBUNIT 3"/>
    <property type="match status" value="1"/>
</dbReference>
<comment type="subcellular location">
    <subcellularLocation>
        <location evidence="3">Nucleus</location>
    </subcellularLocation>
    <subcellularLocation>
        <location evidence="3">Cytoplasm</location>
    </subcellularLocation>
    <text evidence="3">Nucleus and/or cytoplasm.</text>
</comment>
<evidence type="ECO:0000313" key="6">
    <source>
        <dbReference type="EMBL" id="KAK7442965.1"/>
    </source>
</evidence>
<gene>
    <name evidence="6" type="primary">RNA14_4</name>
    <name evidence="6" type="ORF">VKT23_015909</name>
</gene>
<keyword evidence="2 3" id="KW-0539">Nucleus</keyword>
<accession>A0ABR1IWI3</accession>
<reference evidence="6 7" key="1">
    <citation type="submission" date="2024-01" db="EMBL/GenBank/DDBJ databases">
        <title>A draft genome for the cacao thread blight pathogen Marasmiellus scandens.</title>
        <authorList>
            <person name="Baruah I.K."/>
            <person name="Leung J."/>
            <person name="Bukari Y."/>
            <person name="Amoako-Attah I."/>
            <person name="Meinhardt L.W."/>
            <person name="Bailey B.A."/>
            <person name="Cohen S.P."/>
        </authorList>
    </citation>
    <scope>NUCLEOTIDE SEQUENCE [LARGE SCALE GENOMIC DNA]</scope>
    <source>
        <strain evidence="6 7">GH-19</strain>
    </source>
</reference>
<dbReference type="InterPro" id="IPR003107">
    <property type="entry name" value="HAT"/>
</dbReference>
<dbReference type="Pfam" id="PF05843">
    <property type="entry name" value="Suf"/>
    <property type="match status" value="1"/>
</dbReference>
<dbReference type="SMART" id="SM00386">
    <property type="entry name" value="HAT"/>
    <property type="match status" value="7"/>
</dbReference>
<keyword evidence="7" id="KW-1185">Reference proteome</keyword>
<evidence type="ECO:0000256" key="1">
    <source>
        <dbReference type="ARBA" id="ARBA00022737"/>
    </source>
</evidence>
<dbReference type="EMBL" id="JBANRG010000056">
    <property type="protein sequence ID" value="KAK7442965.1"/>
    <property type="molecule type" value="Genomic_DNA"/>
</dbReference>
<comment type="function">
    <text evidence="3">Component of the cleavage factor IA (CFIA) complex, which is involved in the endonucleolytic cleavage during polyadenylation-dependent pre-mRNA 3'-end formation.</text>
</comment>
<dbReference type="InterPro" id="IPR045243">
    <property type="entry name" value="Rna14-like"/>
</dbReference>
<protein>
    <recommendedName>
        <fullName evidence="3">mRNA 3'-end-processing protein RNA14</fullName>
    </recommendedName>
</protein>
<sequence>MNATKLEASDSAPLDRSLTNLDSFDHTSNTLNEFCLLSIHLREHPFDTTAWKTFLARAEESENMENIQLAYEAILKQYPTIPSLQIAYISQFLNNDRVEELFRRFLKASPSIELLAFYLTYVRRIKSHRQLPKNDTVRKAYEFALGLVGQDSNSGDMWADYIHFLESWPAESAWEKQEKTNALRKVYIRAIHIPLVNLEDIWSDYTAFEMRHDRVAAKRFLSDASPAYTRAQVVLHELQERTHCLFLPRMLPLRTQPSDHYLPIPPSFIASERQHAGRWKAYLKWEESNPLMMEERDKASLQSRISLVYRKALVTMQFFPEIWFMAYSWVDSVGKHDEALSILRSGIEANPTSFVLNFTYIDSMESKKEYQEVHKTFKKFLDVLQKNLDVLQTIATDGTTNKDTNNYGLIPALEESTTLSGPPDNLELKERKKEYGLVWIMYMRFGRRAEGTKSCRAIFKKARKGKYVPWEIFEAAALMEYHCFGEKEVATRIFELGMGSYSEENEFISRYLGFLISVNDESSACALLEKVTVNLPPEQTRPLWECWSKHIYQYSHREVTLKLEKRMKEIFPSDPPIKRFAQRYRSFEIDAIASRDIGFAMQQKEHHAALQKGLTERASQDDKGANALDTPSKRKLPASAGSYRAGEPSYKRRRFGI</sequence>
<keyword evidence="1" id="KW-0677">Repeat</keyword>
<dbReference type="InterPro" id="IPR008847">
    <property type="entry name" value="Suf"/>
</dbReference>
<dbReference type="PANTHER" id="PTHR19980">
    <property type="entry name" value="RNA CLEAVAGE STIMULATION FACTOR"/>
    <property type="match status" value="1"/>
</dbReference>